<accession>A0A2R5FZ95</accession>
<protein>
    <submittedName>
        <fullName evidence="9">Poly ADP-ribose polymerase</fullName>
    </submittedName>
</protein>
<dbReference type="AlphaFoldDB" id="A0A2R5FZ95"/>
<dbReference type="InterPro" id="IPR036957">
    <property type="entry name" value="Znf_PARP_sf"/>
</dbReference>
<dbReference type="PROSITE" id="PS50064">
    <property type="entry name" value="ZF_PARP_2"/>
    <property type="match status" value="1"/>
</dbReference>
<feature type="region of interest" description="Disordered" evidence="7">
    <location>
        <begin position="303"/>
        <end position="346"/>
    </location>
</feature>
<dbReference type="GO" id="GO:0003677">
    <property type="term" value="F:DNA binding"/>
    <property type="evidence" value="ECO:0007669"/>
    <property type="project" value="InterPro"/>
</dbReference>
<sequence length="346" mass="38722">MAPPALTDEITNASSRPPSHLDKQEKAEVLEAGPGGRTKTKKFGLEESPSGRATCRSCNKKIANEALRWTFSENNTGPFYFHLECMPYPVDGVPFDDIVRQPSLRNEQVQEAKAALEEAREKRERAKLEELENEVQKLAHMDLTPRNETSRDASEKDLREEYASMPVDELKEYLRVNNYPRSGNKEELVNRCALGQVLGQLPRCPKCRWGKLSVDTTLSTYLDPLVSCLGHFNTVYHEQCDFTKRGEEARSLFESKWQFLPDVAAELGPDAGKAANFAQTGPREFVVDGHKYAYAHGHIPSDIRASNIEKEDRTDDTDETPSKARKTEESSDAPSSAAASSANDQE</sequence>
<feature type="coiled-coil region" evidence="6">
    <location>
        <begin position="105"/>
        <end position="141"/>
    </location>
</feature>
<dbReference type="InterPro" id="IPR001510">
    <property type="entry name" value="Znf_PARP"/>
</dbReference>
<evidence type="ECO:0000256" key="1">
    <source>
        <dbReference type="ARBA" id="ARBA00004123"/>
    </source>
</evidence>
<feature type="region of interest" description="Disordered" evidence="7">
    <location>
        <begin position="1"/>
        <end position="55"/>
    </location>
</feature>
<keyword evidence="10" id="KW-1185">Reference proteome</keyword>
<dbReference type="GO" id="GO:0005634">
    <property type="term" value="C:nucleus"/>
    <property type="evidence" value="ECO:0007669"/>
    <property type="project" value="UniProtKB-SubCell"/>
</dbReference>
<feature type="domain" description="PARP-type" evidence="8">
    <location>
        <begin position="43"/>
        <end position="68"/>
    </location>
</feature>
<dbReference type="InParanoid" id="A0A2R5FZ95"/>
<feature type="compositionally biased region" description="Basic and acidic residues" evidence="7">
    <location>
        <begin position="19"/>
        <end position="29"/>
    </location>
</feature>
<keyword evidence="2" id="KW-0479">Metal-binding</keyword>
<evidence type="ECO:0000256" key="3">
    <source>
        <dbReference type="ARBA" id="ARBA00022771"/>
    </source>
</evidence>
<evidence type="ECO:0000256" key="7">
    <source>
        <dbReference type="SAM" id="MobiDB-lite"/>
    </source>
</evidence>
<dbReference type="OrthoDB" id="429950at2759"/>
<gene>
    <name evidence="9" type="ORF">FCC1311_002942</name>
</gene>
<reference evidence="9 10" key="1">
    <citation type="submission" date="2017-12" db="EMBL/GenBank/DDBJ databases">
        <title>Sequencing, de novo assembly and annotation of complete genome of a new Thraustochytrid species, strain FCC1311.</title>
        <authorList>
            <person name="Sedici K."/>
            <person name="Godart F."/>
            <person name="Aiese Cigliano R."/>
            <person name="Sanseverino W."/>
            <person name="Barakat M."/>
            <person name="Ortet P."/>
            <person name="Marechal E."/>
            <person name="Cagnac O."/>
            <person name="Amato A."/>
        </authorList>
    </citation>
    <scope>NUCLEOTIDE SEQUENCE [LARGE SCALE GENOMIC DNA]</scope>
</reference>
<organism evidence="9 10">
    <name type="scientific">Hondaea fermentalgiana</name>
    <dbReference type="NCBI Taxonomy" id="2315210"/>
    <lineage>
        <taxon>Eukaryota</taxon>
        <taxon>Sar</taxon>
        <taxon>Stramenopiles</taxon>
        <taxon>Bigyra</taxon>
        <taxon>Labyrinthulomycetes</taxon>
        <taxon>Thraustochytrida</taxon>
        <taxon>Thraustochytriidae</taxon>
        <taxon>Hondaea</taxon>
    </lineage>
</organism>
<feature type="compositionally biased region" description="Low complexity" evidence="7">
    <location>
        <begin position="332"/>
        <end position="346"/>
    </location>
</feature>
<evidence type="ECO:0000259" key="8">
    <source>
        <dbReference type="PROSITE" id="PS50064"/>
    </source>
</evidence>
<comment type="subcellular location">
    <subcellularLocation>
        <location evidence="1">Nucleus</location>
    </subcellularLocation>
</comment>
<dbReference type="SUPFAM" id="SSF57716">
    <property type="entry name" value="Glucocorticoid receptor-like (DNA-binding domain)"/>
    <property type="match status" value="1"/>
</dbReference>
<dbReference type="Pfam" id="PF02037">
    <property type="entry name" value="SAP"/>
    <property type="match status" value="1"/>
</dbReference>
<comment type="caution">
    <text evidence="9">The sequence shown here is derived from an EMBL/GenBank/DDBJ whole genome shotgun (WGS) entry which is preliminary data.</text>
</comment>
<dbReference type="EMBL" id="BEYU01000003">
    <property type="protein sequence ID" value="GBG24076.1"/>
    <property type="molecule type" value="Genomic_DNA"/>
</dbReference>
<dbReference type="Gene3D" id="3.90.640.80">
    <property type="match status" value="1"/>
</dbReference>
<evidence type="ECO:0000256" key="2">
    <source>
        <dbReference type="ARBA" id="ARBA00022723"/>
    </source>
</evidence>
<evidence type="ECO:0000313" key="9">
    <source>
        <dbReference type="EMBL" id="GBG24076.1"/>
    </source>
</evidence>
<evidence type="ECO:0000313" key="10">
    <source>
        <dbReference type="Proteomes" id="UP000241890"/>
    </source>
</evidence>
<keyword evidence="4" id="KW-0862">Zinc</keyword>
<keyword evidence="5" id="KW-0539">Nucleus</keyword>
<name>A0A2R5FZ95_9STRA</name>
<keyword evidence="3" id="KW-0863">Zinc-finger</keyword>
<evidence type="ECO:0000256" key="4">
    <source>
        <dbReference type="ARBA" id="ARBA00022833"/>
    </source>
</evidence>
<dbReference type="SMART" id="SM01336">
    <property type="entry name" value="zf-PARP"/>
    <property type="match status" value="1"/>
</dbReference>
<dbReference type="Gene3D" id="3.30.1740.10">
    <property type="entry name" value="Zinc finger, PARP-type"/>
    <property type="match status" value="1"/>
</dbReference>
<evidence type="ECO:0000256" key="6">
    <source>
        <dbReference type="SAM" id="Coils"/>
    </source>
</evidence>
<dbReference type="InterPro" id="IPR003034">
    <property type="entry name" value="SAP_dom"/>
</dbReference>
<dbReference type="Proteomes" id="UP000241890">
    <property type="component" value="Unassembled WGS sequence"/>
</dbReference>
<proteinExistence type="predicted"/>
<feature type="compositionally biased region" description="Basic and acidic residues" evidence="7">
    <location>
        <begin position="320"/>
        <end position="329"/>
    </location>
</feature>
<dbReference type="GO" id="GO:0008270">
    <property type="term" value="F:zinc ion binding"/>
    <property type="evidence" value="ECO:0007669"/>
    <property type="project" value="UniProtKB-KW"/>
</dbReference>
<evidence type="ECO:0000256" key="5">
    <source>
        <dbReference type="ARBA" id="ARBA00023242"/>
    </source>
</evidence>
<keyword evidence="6" id="KW-0175">Coiled coil</keyword>